<sequence length="119" mass="13605">MSTVLFEELQEIHVTGWNERDREKRDTLLRKIYAEDIKMYDAGFIVDGINAVSDFIGKLITEDPKYHFSAAKKIEPLQNSARLFGHIQTSGGLLNSTDFFILEEGKVKHLYAFIEPAVN</sequence>
<name>A0A2S7SSY6_9BACT</name>
<organism evidence="1 2">
    <name type="scientific">Flavipsychrobacter stenotrophus</name>
    <dbReference type="NCBI Taxonomy" id="2077091"/>
    <lineage>
        <taxon>Bacteria</taxon>
        <taxon>Pseudomonadati</taxon>
        <taxon>Bacteroidota</taxon>
        <taxon>Chitinophagia</taxon>
        <taxon>Chitinophagales</taxon>
        <taxon>Chitinophagaceae</taxon>
        <taxon>Flavipsychrobacter</taxon>
    </lineage>
</organism>
<accession>A0A2S7SSY6</accession>
<dbReference type="Gene3D" id="3.10.450.50">
    <property type="match status" value="1"/>
</dbReference>
<keyword evidence="2" id="KW-1185">Reference proteome</keyword>
<protein>
    <submittedName>
        <fullName evidence="1">Glyoxalase</fullName>
    </submittedName>
</protein>
<dbReference type="InterPro" id="IPR032710">
    <property type="entry name" value="NTF2-like_dom_sf"/>
</dbReference>
<dbReference type="RefSeq" id="WP_105040489.1">
    <property type="nucleotide sequence ID" value="NZ_PPSL01000005.1"/>
</dbReference>
<dbReference type="EMBL" id="PPSL01000005">
    <property type="protein sequence ID" value="PQJ09717.1"/>
    <property type="molecule type" value="Genomic_DNA"/>
</dbReference>
<reference evidence="1 2" key="1">
    <citation type="submission" date="2018-01" db="EMBL/GenBank/DDBJ databases">
        <title>A novel member of the phylum Bacteroidetes isolated from glacier ice.</title>
        <authorList>
            <person name="Liu Q."/>
            <person name="Xin Y.-H."/>
        </authorList>
    </citation>
    <scope>NUCLEOTIDE SEQUENCE [LARGE SCALE GENOMIC DNA]</scope>
    <source>
        <strain evidence="1 2">RB1R16</strain>
    </source>
</reference>
<dbReference type="SUPFAM" id="SSF54427">
    <property type="entry name" value="NTF2-like"/>
    <property type="match status" value="1"/>
</dbReference>
<evidence type="ECO:0000313" key="1">
    <source>
        <dbReference type="EMBL" id="PQJ09717.1"/>
    </source>
</evidence>
<dbReference type="Proteomes" id="UP000239872">
    <property type="component" value="Unassembled WGS sequence"/>
</dbReference>
<proteinExistence type="predicted"/>
<evidence type="ECO:0000313" key="2">
    <source>
        <dbReference type="Proteomes" id="UP000239872"/>
    </source>
</evidence>
<comment type="caution">
    <text evidence="1">The sequence shown here is derived from an EMBL/GenBank/DDBJ whole genome shotgun (WGS) entry which is preliminary data.</text>
</comment>
<dbReference type="OrthoDB" id="2613830at2"/>
<dbReference type="AlphaFoldDB" id="A0A2S7SSY6"/>
<gene>
    <name evidence="1" type="ORF">CJD36_017460</name>
</gene>